<dbReference type="OrthoDB" id="9766710at2"/>
<dbReference type="InterPro" id="IPR019734">
    <property type="entry name" value="TPR_rpt"/>
</dbReference>
<dbReference type="Gene3D" id="1.25.40.10">
    <property type="entry name" value="Tetratricopeptide repeat domain"/>
    <property type="match status" value="1"/>
</dbReference>
<name>A0A378WGZ5_9NEIS</name>
<dbReference type="Pfam" id="PF13181">
    <property type="entry name" value="TPR_8"/>
    <property type="match status" value="1"/>
</dbReference>
<keyword evidence="1" id="KW-0732">Signal</keyword>
<dbReference type="InterPro" id="IPR011990">
    <property type="entry name" value="TPR-like_helical_dom_sf"/>
</dbReference>
<dbReference type="SMART" id="SM00028">
    <property type="entry name" value="TPR"/>
    <property type="match status" value="3"/>
</dbReference>
<dbReference type="EMBL" id="UGRS01000001">
    <property type="protein sequence ID" value="SUA36589.1"/>
    <property type="molecule type" value="Genomic_DNA"/>
</dbReference>
<feature type="signal peptide" evidence="1">
    <location>
        <begin position="1"/>
        <end position="25"/>
    </location>
</feature>
<accession>A0A378WGZ5</accession>
<proteinExistence type="predicted"/>
<dbReference type="AlphaFoldDB" id="A0A378WGZ5"/>
<evidence type="ECO:0000256" key="1">
    <source>
        <dbReference type="SAM" id="SignalP"/>
    </source>
</evidence>
<evidence type="ECO:0000313" key="3">
    <source>
        <dbReference type="Proteomes" id="UP000254055"/>
    </source>
</evidence>
<dbReference type="SUPFAM" id="SSF48452">
    <property type="entry name" value="TPR-like"/>
    <property type="match status" value="1"/>
</dbReference>
<sequence>MFLGKNRIRFAALAVMAVFAGQAYAQTEAAKQPKHSVKSVVASKSQYTPEERALEYERRSGIVERANNLFTLLGGEMAVQKGDPGTALATYIVMLNRTKDPVVAERAVEMAVSLRAYQQAGQIYQKWREIEPVPSDAQKRMAWTLDLINGKSEAVAKGLGSVLERANEEQARRIFLLLAQMSLQQAGLADKAGKEIHKAAQKYASMPEAAIADLILSAQRGRERDAVQALQKLAKLDTNILPPTEITLRLVAQHSPKVLQRFFAETDTSKLSPVWQELEISGLIADGKHDKAYQRLQTLLNESPNADLYIQAAILSITREDDISVVGNYLDKAYRIGTSEQKSRAAVIGAMRYADIKDFKQAKAWVERITSPEFNFDKAVLKASIEAEQGNGRTALAEARRAQKLPEKQGRFFGMSDIQRVYLFALSKHNSPQEALSELNALAADAEKQPDGKERLSDILYQRAMLYADKLNRPEKAVADLRRYLELNPDSAAGMNALGYTMFSLPQYDLEEAFKLIQAAYQQEPESAAINDSLGWAYYLKGDAQAALPYLEYAFEQFPDPEVAAHLGEVFWKLGQQEKAKTVWSQGLSKDNTNSVLKKTLQRLGVKLPVKAKKK</sequence>
<protein>
    <submittedName>
        <fullName evidence="2">Tetratricopeptide repeat protein</fullName>
    </submittedName>
</protein>
<reference evidence="2 3" key="1">
    <citation type="submission" date="2018-06" db="EMBL/GenBank/DDBJ databases">
        <authorList>
            <consortium name="Pathogen Informatics"/>
            <person name="Doyle S."/>
        </authorList>
    </citation>
    <scope>NUCLEOTIDE SEQUENCE [LARGE SCALE GENOMIC DNA]</scope>
    <source>
        <strain evidence="2 3">NCTC12229</strain>
    </source>
</reference>
<evidence type="ECO:0000313" key="2">
    <source>
        <dbReference type="EMBL" id="SUA36589.1"/>
    </source>
</evidence>
<organism evidence="2 3">
    <name type="scientific">Neisseria zoodegmatis</name>
    <dbReference type="NCBI Taxonomy" id="326523"/>
    <lineage>
        <taxon>Bacteria</taxon>
        <taxon>Pseudomonadati</taxon>
        <taxon>Pseudomonadota</taxon>
        <taxon>Betaproteobacteria</taxon>
        <taxon>Neisseriales</taxon>
        <taxon>Neisseriaceae</taxon>
        <taxon>Neisseria</taxon>
    </lineage>
</organism>
<gene>
    <name evidence="2" type="ORF">NCTC12229_01010</name>
</gene>
<dbReference type="RefSeq" id="WP_115133771.1">
    <property type="nucleotide sequence ID" value="NZ_UGRS01000001.1"/>
</dbReference>
<dbReference type="Proteomes" id="UP000254055">
    <property type="component" value="Unassembled WGS sequence"/>
</dbReference>
<dbReference type="SUPFAM" id="SSF81901">
    <property type="entry name" value="HCP-like"/>
    <property type="match status" value="1"/>
</dbReference>
<feature type="chain" id="PRO_5017061704" evidence="1">
    <location>
        <begin position="26"/>
        <end position="615"/>
    </location>
</feature>